<dbReference type="InterPro" id="IPR036047">
    <property type="entry name" value="F-box-like_dom_sf"/>
</dbReference>
<dbReference type="Proteomes" id="UP000825890">
    <property type="component" value="Unassembled WGS sequence"/>
</dbReference>
<organism evidence="1 2">
    <name type="scientific">Cercospora kikuchii</name>
    <dbReference type="NCBI Taxonomy" id="84275"/>
    <lineage>
        <taxon>Eukaryota</taxon>
        <taxon>Fungi</taxon>
        <taxon>Dikarya</taxon>
        <taxon>Ascomycota</taxon>
        <taxon>Pezizomycotina</taxon>
        <taxon>Dothideomycetes</taxon>
        <taxon>Dothideomycetidae</taxon>
        <taxon>Mycosphaerellales</taxon>
        <taxon>Mycosphaerellaceae</taxon>
        <taxon>Cercospora</taxon>
    </lineage>
</organism>
<dbReference type="OrthoDB" id="3642267at2759"/>
<evidence type="ECO:0000313" key="2">
    <source>
        <dbReference type="Proteomes" id="UP000825890"/>
    </source>
</evidence>
<sequence length="338" mass="38908">MAPPPPSQTAPTKPSPLRIAELLEQIILYLPLRDILLCQRTDTTFRGVVPGSSQLRKVLFLEPATNKPLEYCPPYYEDDGIDHEQESEDWSRWRSSENGEAINPLFNPFLMSLFITKKRFWQWAPFDEFTDPFSTDREHISLAKDSRRLIISEPGIAQAARIRTPYLEKTMDSSYRGMLITHPPCASLEAHYVDRRVNDLWRDTLVDYSGIGVRFGQLLKTVGSRVRQRLAVFATGKSVQNTHIEVHDAQHWRFFPESVLDHVTGWEMLSLMTNKETMHDDIDRIITARKKWDYVVDGKSGDENEQQKGPFAWEEETANQGDPFETMAADFGACLNSW</sequence>
<evidence type="ECO:0008006" key="3">
    <source>
        <dbReference type="Google" id="ProtNLM"/>
    </source>
</evidence>
<dbReference type="EMBL" id="BOLY01000001">
    <property type="protein sequence ID" value="GIZ36618.1"/>
    <property type="molecule type" value="Genomic_DNA"/>
</dbReference>
<evidence type="ECO:0000313" key="1">
    <source>
        <dbReference type="EMBL" id="GIZ36618.1"/>
    </source>
</evidence>
<accession>A0A9P3F7G4</accession>
<proteinExistence type="predicted"/>
<name>A0A9P3F7G4_9PEZI</name>
<gene>
    <name evidence="1" type="ORF">CKM354_000008800</name>
</gene>
<dbReference type="AlphaFoldDB" id="A0A9P3F7G4"/>
<dbReference type="RefSeq" id="XP_044651105.1">
    <property type="nucleotide sequence ID" value="XM_044795170.1"/>
</dbReference>
<dbReference type="SUPFAM" id="SSF81383">
    <property type="entry name" value="F-box domain"/>
    <property type="match status" value="1"/>
</dbReference>
<dbReference type="GeneID" id="68285663"/>
<keyword evidence="2" id="KW-1185">Reference proteome</keyword>
<comment type="caution">
    <text evidence="1">The sequence shown here is derived from an EMBL/GenBank/DDBJ whole genome shotgun (WGS) entry which is preliminary data.</text>
</comment>
<reference evidence="1 2" key="1">
    <citation type="submission" date="2021-01" db="EMBL/GenBank/DDBJ databases">
        <title>Cercospora kikuchii MAFF 305040 whole genome shotgun sequence.</title>
        <authorList>
            <person name="Kashiwa T."/>
            <person name="Suzuki T."/>
        </authorList>
    </citation>
    <scope>NUCLEOTIDE SEQUENCE [LARGE SCALE GENOMIC DNA]</scope>
    <source>
        <strain evidence="1 2">MAFF 305040</strain>
    </source>
</reference>
<protein>
    <recommendedName>
        <fullName evidence="3">F-box domain-containing protein</fullName>
    </recommendedName>
</protein>